<protein>
    <submittedName>
        <fullName evidence="2">Uncharacterized protein</fullName>
    </submittedName>
</protein>
<feature type="coiled-coil region" evidence="1">
    <location>
        <begin position="394"/>
        <end position="432"/>
    </location>
</feature>
<dbReference type="OrthoDB" id="1581691at2759"/>
<gene>
    <name evidence="2" type="ORF">F0562_023700</name>
</gene>
<dbReference type="PANTHER" id="PTHR33476:SF7">
    <property type="entry name" value="EMB|CAB62613.1"/>
    <property type="match status" value="1"/>
</dbReference>
<keyword evidence="1" id="KW-0175">Coiled coil</keyword>
<reference evidence="2 3" key="1">
    <citation type="submission" date="2019-09" db="EMBL/GenBank/DDBJ databases">
        <title>A chromosome-level genome assembly of the Chinese tupelo Nyssa sinensis.</title>
        <authorList>
            <person name="Yang X."/>
            <person name="Kang M."/>
            <person name="Yang Y."/>
            <person name="Xiong H."/>
            <person name="Wang M."/>
            <person name="Zhang Z."/>
            <person name="Wang Z."/>
            <person name="Wu H."/>
            <person name="Ma T."/>
            <person name="Liu J."/>
            <person name="Xi Z."/>
        </authorList>
    </citation>
    <scope>NUCLEOTIDE SEQUENCE [LARGE SCALE GENOMIC DNA]</scope>
    <source>
        <strain evidence="2">J267</strain>
        <tissue evidence="2">Leaf</tissue>
    </source>
</reference>
<dbReference type="InterPro" id="IPR040348">
    <property type="entry name" value="POLAR-like"/>
</dbReference>
<keyword evidence="3" id="KW-1185">Reference proteome</keyword>
<organism evidence="2 3">
    <name type="scientific">Nyssa sinensis</name>
    <dbReference type="NCBI Taxonomy" id="561372"/>
    <lineage>
        <taxon>Eukaryota</taxon>
        <taxon>Viridiplantae</taxon>
        <taxon>Streptophyta</taxon>
        <taxon>Embryophyta</taxon>
        <taxon>Tracheophyta</taxon>
        <taxon>Spermatophyta</taxon>
        <taxon>Magnoliopsida</taxon>
        <taxon>eudicotyledons</taxon>
        <taxon>Gunneridae</taxon>
        <taxon>Pentapetalae</taxon>
        <taxon>asterids</taxon>
        <taxon>Cornales</taxon>
        <taxon>Nyssaceae</taxon>
        <taxon>Nyssa</taxon>
    </lineage>
</organism>
<sequence length="456" mass="50643">MDFWVVVAAAGAGYIAKHWQNLLRDRESSSRLSSEDSSFVKPESPALIRSKSFPIHRLPQTKKLNKDVLVERELVAQDASTAEVASTHEIDGENLVNVGNYEDCNALCISGLVPNDDLKEDWEKIGVSGDMGENSVDSLLQTSTGKMRTTYGSSSNRSSFRNRRFNMQSIRPLSSLESCLIAQLYKEHAEMEEYVLSSVPSPSTPTVRPFFVTDGRRIISRARADSFSMQIGTGQNQLERGTYSSENDTVFGVPLLPNVGSLEFLGKTKVKTGKWRGGKLSSSNKMVNGKQLHSQAGSSHGVLLFCLGISVGIISSVLANKRELEKLNELLKQTENLVQDLQDELEMKDSLTVKELTNEDYQSQDTRDCFYNSRAPHSCSPEQNLGESTKCDVKELHNQKAQEYSESMSKIEAELEAELERLELNMNSSSLEGKLSDLVELDPDDVPDIVQAELRS</sequence>
<accession>A0A5J5BIT3</accession>
<evidence type="ECO:0000256" key="1">
    <source>
        <dbReference type="SAM" id="Coils"/>
    </source>
</evidence>
<name>A0A5J5BIT3_9ASTE</name>
<dbReference type="PANTHER" id="PTHR33476">
    <property type="entry name" value="EMB|CAB62613.1"/>
    <property type="match status" value="1"/>
</dbReference>
<dbReference type="Proteomes" id="UP000325577">
    <property type="component" value="Linkage Group LG12"/>
</dbReference>
<feature type="coiled-coil region" evidence="1">
    <location>
        <begin position="314"/>
        <end position="351"/>
    </location>
</feature>
<evidence type="ECO:0000313" key="3">
    <source>
        <dbReference type="Proteomes" id="UP000325577"/>
    </source>
</evidence>
<proteinExistence type="predicted"/>
<dbReference type="EMBL" id="CM018035">
    <property type="protein sequence ID" value="KAA8542548.1"/>
    <property type="molecule type" value="Genomic_DNA"/>
</dbReference>
<evidence type="ECO:0000313" key="2">
    <source>
        <dbReference type="EMBL" id="KAA8542548.1"/>
    </source>
</evidence>
<dbReference type="AlphaFoldDB" id="A0A5J5BIT3"/>
<dbReference type="GO" id="GO:0008356">
    <property type="term" value="P:asymmetric cell division"/>
    <property type="evidence" value="ECO:0007669"/>
    <property type="project" value="InterPro"/>
</dbReference>